<sequence length="79" mass="8185">MSGLPDPADLSHAALIAVLMHHGGSMDLPAEAFEADALGDGRGAHHALQITALDDRTVRLSVVARPPGDDNAGIEVRHS</sequence>
<evidence type="ECO:0000313" key="1">
    <source>
        <dbReference type="EMBL" id="GAA5083131.1"/>
    </source>
</evidence>
<evidence type="ECO:0000313" key="2">
    <source>
        <dbReference type="Proteomes" id="UP001500124"/>
    </source>
</evidence>
<name>A0ABP9LRA3_9ACTN</name>
<proteinExistence type="predicted"/>
<dbReference type="Proteomes" id="UP001500124">
    <property type="component" value="Unassembled WGS sequence"/>
</dbReference>
<accession>A0ABP9LRA3</accession>
<keyword evidence="2" id="KW-1185">Reference proteome</keyword>
<gene>
    <name evidence="1" type="ORF">GCM10023336_78070</name>
</gene>
<organism evidence="1 2">
    <name type="scientific">Streptomyces similanensis</name>
    <dbReference type="NCBI Taxonomy" id="1274988"/>
    <lineage>
        <taxon>Bacteria</taxon>
        <taxon>Bacillati</taxon>
        <taxon>Actinomycetota</taxon>
        <taxon>Actinomycetes</taxon>
        <taxon>Kitasatosporales</taxon>
        <taxon>Streptomycetaceae</taxon>
        <taxon>Streptomyces</taxon>
    </lineage>
</organism>
<protein>
    <submittedName>
        <fullName evidence="1">PRL2-19</fullName>
    </submittedName>
</protein>
<comment type="caution">
    <text evidence="1">The sequence shown here is derived from an EMBL/GenBank/DDBJ whole genome shotgun (WGS) entry which is preliminary data.</text>
</comment>
<dbReference type="EMBL" id="BAABKC010000160">
    <property type="protein sequence ID" value="GAA5083131.1"/>
    <property type="molecule type" value="Genomic_DNA"/>
</dbReference>
<dbReference type="RefSeq" id="WP_345672791.1">
    <property type="nucleotide sequence ID" value="NZ_BAABKC010000160.1"/>
</dbReference>
<reference evidence="2" key="1">
    <citation type="journal article" date="2019" name="Int. J. Syst. Evol. Microbiol.">
        <title>The Global Catalogue of Microorganisms (GCM) 10K type strain sequencing project: providing services to taxonomists for standard genome sequencing and annotation.</title>
        <authorList>
            <consortium name="The Broad Institute Genomics Platform"/>
            <consortium name="The Broad Institute Genome Sequencing Center for Infectious Disease"/>
            <person name="Wu L."/>
            <person name="Ma J."/>
        </authorList>
    </citation>
    <scope>NUCLEOTIDE SEQUENCE [LARGE SCALE GENOMIC DNA]</scope>
    <source>
        <strain evidence="2">JCM 18410</strain>
    </source>
</reference>